<evidence type="ECO:0000313" key="3">
    <source>
        <dbReference type="Proteomes" id="UP000093740"/>
    </source>
</evidence>
<organism evidence="2 3">
    <name type="scientific">Fervidobacterium islandicum</name>
    <dbReference type="NCBI Taxonomy" id="2423"/>
    <lineage>
        <taxon>Bacteria</taxon>
        <taxon>Thermotogati</taxon>
        <taxon>Thermotogota</taxon>
        <taxon>Thermotogae</taxon>
        <taxon>Thermotogales</taxon>
        <taxon>Fervidobacteriaceae</taxon>
        <taxon>Fervidobacterium</taxon>
    </lineage>
</organism>
<keyword evidence="2" id="KW-0808">Transferase</keyword>
<keyword evidence="3" id="KW-1185">Reference proteome</keyword>
<dbReference type="EMBL" id="CP014334">
    <property type="protein sequence ID" value="AMW33516.1"/>
    <property type="molecule type" value="Genomic_DNA"/>
</dbReference>
<dbReference type="Gene3D" id="3.40.50.150">
    <property type="entry name" value="Vaccinia Virus protein VP39"/>
    <property type="match status" value="1"/>
</dbReference>
<accession>A0AAI8CN41</accession>
<dbReference type="RefSeq" id="WP_033191646.1">
    <property type="nucleotide sequence ID" value="NZ_CP014334.2"/>
</dbReference>
<keyword evidence="2" id="KW-0489">Methyltransferase</keyword>
<dbReference type="InterPro" id="IPR029063">
    <property type="entry name" value="SAM-dependent_MTases_sf"/>
</dbReference>
<sequence>MHLERFSPDILRVIKTIDTPYHKPTHASAFLVWYSKPTSDIRTVAELGSGTGVVAFALAKLYNLSVEGIEIQSELVELAQQGAKLNGLEDKVSFKNLDVKDVRDYYKPETFDMIVSNFPFHVAGRGKESPYQVRRLSRAADLETINSFIQGASYLLRNRGTFVFVFSPSILLTVLEYLDSSNLTVQRMCFLHGTPEKEAKLVVVRGKKNGGQQLVVDPPQWGV</sequence>
<dbReference type="PANTHER" id="PTHR47739">
    <property type="entry name" value="TRNA1(VAL) (ADENINE(37)-N6)-METHYLTRANSFERASE"/>
    <property type="match status" value="1"/>
</dbReference>
<dbReference type="KEGG" id="fia:NA23_09960"/>
<reference evidence="2 3" key="1">
    <citation type="journal article" date="2015" name="Stand. Genomic Sci.">
        <title>Genome sequence of a native-feather degrading extremely thermophilic Eubacterium, Fervidobacterium islandicum AW-1.</title>
        <authorList>
            <person name="Lee Y.J."/>
            <person name="Jeong H."/>
            <person name="Park G.S."/>
            <person name="Kwak Y."/>
            <person name="Lee S.J."/>
            <person name="Lee S.J."/>
            <person name="Park M.K."/>
            <person name="Kim J.Y."/>
            <person name="Kang H.K."/>
            <person name="Shin J.H."/>
            <person name="Lee D.W."/>
        </authorList>
    </citation>
    <scope>NUCLEOTIDE SEQUENCE [LARGE SCALE GENOMIC DNA]</scope>
    <source>
        <strain evidence="2 3">AW-1</strain>
    </source>
</reference>
<dbReference type="GO" id="GO:0032259">
    <property type="term" value="P:methylation"/>
    <property type="evidence" value="ECO:0007669"/>
    <property type="project" value="UniProtKB-KW"/>
</dbReference>
<dbReference type="AlphaFoldDB" id="A0AAI8CN41"/>
<feature type="domain" description="Methyltransferase" evidence="1">
    <location>
        <begin position="43"/>
        <end position="163"/>
    </location>
</feature>
<dbReference type="Pfam" id="PF13847">
    <property type="entry name" value="Methyltransf_31"/>
    <property type="match status" value="1"/>
</dbReference>
<dbReference type="PANTHER" id="PTHR47739:SF1">
    <property type="entry name" value="TRNA1(VAL) (ADENINE(37)-N6)-METHYLTRANSFERASE"/>
    <property type="match status" value="1"/>
</dbReference>
<proteinExistence type="predicted"/>
<dbReference type="SUPFAM" id="SSF53335">
    <property type="entry name" value="S-adenosyl-L-methionine-dependent methyltransferases"/>
    <property type="match status" value="1"/>
</dbReference>
<evidence type="ECO:0000259" key="1">
    <source>
        <dbReference type="Pfam" id="PF13847"/>
    </source>
</evidence>
<dbReference type="GO" id="GO:0008168">
    <property type="term" value="F:methyltransferase activity"/>
    <property type="evidence" value="ECO:0007669"/>
    <property type="project" value="UniProtKB-KW"/>
</dbReference>
<dbReference type="Proteomes" id="UP000093740">
    <property type="component" value="Chromosome"/>
</dbReference>
<dbReference type="InterPro" id="IPR025714">
    <property type="entry name" value="Methyltranfer_dom"/>
</dbReference>
<name>A0AAI8CN41_FERIS</name>
<protein>
    <submittedName>
        <fullName evidence="2">Methyltransferase</fullName>
    </submittedName>
</protein>
<gene>
    <name evidence="2" type="ORF">NA23_09960</name>
</gene>
<evidence type="ECO:0000313" key="2">
    <source>
        <dbReference type="EMBL" id="AMW33516.1"/>
    </source>
</evidence>
<dbReference type="InterPro" id="IPR050210">
    <property type="entry name" value="tRNA_Adenine-N(6)_MTase"/>
</dbReference>
<dbReference type="CDD" id="cd02440">
    <property type="entry name" value="AdoMet_MTases"/>
    <property type="match status" value="1"/>
</dbReference>